<proteinExistence type="predicted"/>
<dbReference type="Proteomes" id="UP000807769">
    <property type="component" value="Unassembled WGS sequence"/>
</dbReference>
<dbReference type="EMBL" id="JABBWG010000015">
    <property type="protein sequence ID" value="KAG1816726.1"/>
    <property type="molecule type" value="Genomic_DNA"/>
</dbReference>
<comment type="caution">
    <text evidence="2">The sequence shown here is derived from an EMBL/GenBank/DDBJ whole genome shotgun (WGS) entry which is preliminary data.</text>
</comment>
<evidence type="ECO:0000313" key="2">
    <source>
        <dbReference type="EMBL" id="KAG1816726.1"/>
    </source>
</evidence>
<dbReference type="GeneID" id="64629592"/>
<organism evidence="2 3">
    <name type="scientific">Suillus subaureus</name>
    <dbReference type="NCBI Taxonomy" id="48587"/>
    <lineage>
        <taxon>Eukaryota</taxon>
        <taxon>Fungi</taxon>
        <taxon>Dikarya</taxon>
        <taxon>Basidiomycota</taxon>
        <taxon>Agaricomycotina</taxon>
        <taxon>Agaricomycetes</taxon>
        <taxon>Agaricomycetidae</taxon>
        <taxon>Boletales</taxon>
        <taxon>Suillineae</taxon>
        <taxon>Suillaceae</taxon>
        <taxon>Suillus</taxon>
    </lineage>
</organism>
<dbReference type="AlphaFoldDB" id="A0A9P7JDX8"/>
<sequence>MALAHKIDAPICVELIVFFWWDALCLTSSFHSPSANPSSPYSSHRCPFLNLHAVLPYTTCLTDIVQWADTLGVKTSFN</sequence>
<name>A0A9P7JDX8_9AGAM</name>
<reference evidence="2" key="1">
    <citation type="journal article" date="2020" name="New Phytol.">
        <title>Comparative genomics reveals dynamic genome evolution in host specialist ectomycorrhizal fungi.</title>
        <authorList>
            <person name="Lofgren L.A."/>
            <person name="Nguyen N.H."/>
            <person name="Vilgalys R."/>
            <person name="Ruytinx J."/>
            <person name="Liao H.L."/>
            <person name="Branco S."/>
            <person name="Kuo A."/>
            <person name="LaButti K."/>
            <person name="Lipzen A."/>
            <person name="Andreopoulos W."/>
            <person name="Pangilinan J."/>
            <person name="Riley R."/>
            <person name="Hundley H."/>
            <person name="Na H."/>
            <person name="Barry K."/>
            <person name="Grigoriev I.V."/>
            <person name="Stajich J.E."/>
            <person name="Kennedy P.G."/>
        </authorList>
    </citation>
    <scope>NUCLEOTIDE SEQUENCE</scope>
    <source>
        <strain evidence="2">MN1</strain>
    </source>
</reference>
<evidence type="ECO:0008006" key="4">
    <source>
        <dbReference type="Google" id="ProtNLM"/>
    </source>
</evidence>
<dbReference type="RefSeq" id="XP_041193286.1">
    <property type="nucleotide sequence ID" value="XM_041335575.1"/>
</dbReference>
<evidence type="ECO:0000256" key="1">
    <source>
        <dbReference type="SAM" id="SignalP"/>
    </source>
</evidence>
<feature type="signal peptide" evidence="1">
    <location>
        <begin position="1"/>
        <end position="27"/>
    </location>
</feature>
<evidence type="ECO:0000313" key="3">
    <source>
        <dbReference type="Proteomes" id="UP000807769"/>
    </source>
</evidence>
<accession>A0A9P7JDX8</accession>
<feature type="chain" id="PRO_5040452355" description="Secreted protein" evidence="1">
    <location>
        <begin position="28"/>
        <end position="78"/>
    </location>
</feature>
<gene>
    <name evidence="2" type="ORF">BJ212DRAFT_1352839</name>
</gene>
<protein>
    <recommendedName>
        <fullName evidence="4">Secreted protein</fullName>
    </recommendedName>
</protein>
<keyword evidence="1" id="KW-0732">Signal</keyword>
<keyword evidence="3" id="KW-1185">Reference proteome</keyword>